<reference evidence="1" key="1">
    <citation type="submission" date="2017-10" db="EMBL/GenBank/DDBJ databases">
        <title>Sequence, genome organization and annotation of the thermophilic 47,7-kb bacterophage TO-84 that infects Geobacillus stearothermophilus.</title>
        <authorList>
            <person name="Skowron P.M."/>
            <person name="Kropinski A."/>
            <person name="Los M."/>
        </authorList>
    </citation>
    <scope>NUCLEOTIDE SEQUENCE [LARGE SCALE GENOMIC DNA]</scope>
</reference>
<dbReference type="GeneID" id="40075838"/>
<dbReference type="KEGG" id="vg:40075838"/>
<dbReference type="EMBL" id="KY565347">
    <property type="protein sequence ID" value="ATP06111.1"/>
    <property type="molecule type" value="Genomic_DNA"/>
</dbReference>
<organism evidence="1 2">
    <name type="scientific">Geobacillus phage TP-84</name>
    <dbReference type="NCBI Taxonomy" id="1965361"/>
    <lineage>
        <taxon>Viruses</taxon>
        <taxon>Duplodnaviria</taxon>
        <taxon>Heunggongvirae</taxon>
        <taxon>Uroviricota</taxon>
        <taxon>Caudoviricetes</taxon>
        <taxon>Saundersvirus</taxon>
        <taxon>Saundersvirus Tp84</taxon>
    </lineage>
</organism>
<sequence>MKKAEANKLGIFPELQVIEDSGEFLTVYATTKDFNTKMIMIERDQLLKKYQ</sequence>
<keyword evidence="2" id="KW-1185">Reference proteome</keyword>
<protein>
    <submittedName>
        <fullName evidence="1">Membrane protein</fullName>
    </submittedName>
</protein>
<evidence type="ECO:0000313" key="2">
    <source>
        <dbReference type="Proteomes" id="UP000225660"/>
    </source>
</evidence>
<accession>A0A2D1Q718</accession>
<proteinExistence type="predicted"/>
<dbReference type="RefSeq" id="YP_009600076.1">
    <property type="nucleotide sequence ID" value="NC_041918.2"/>
</dbReference>
<evidence type="ECO:0000313" key="1">
    <source>
        <dbReference type="EMBL" id="ATP06111.1"/>
    </source>
</evidence>
<name>A0A2D1Q718_9CAUD</name>
<dbReference type="Proteomes" id="UP000225660">
    <property type="component" value="Segment"/>
</dbReference>